<organism evidence="1">
    <name type="scientific">viral metagenome</name>
    <dbReference type="NCBI Taxonomy" id="1070528"/>
    <lineage>
        <taxon>unclassified sequences</taxon>
        <taxon>metagenomes</taxon>
        <taxon>organismal metagenomes</taxon>
    </lineage>
</organism>
<sequence>MKPLMIILYKADDIDAFASYYLYHKQHHKSYRIMAYPVTDTVSNFPHVYGGTFVLLGLPEFVSESTVISSPCIRKVYEAFHPGQYVPDWIWLVERICLRKDMSYFDRLMESLLSRVSKKDLQGLDEFLGRYKHPVLMLDMIQEAEKNVMGW</sequence>
<dbReference type="AlphaFoldDB" id="A0A6C0AQR6"/>
<dbReference type="EMBL" id="MN740760">
    <property type="protein sequence ID" value="QHS81843.1"/>
    <property type="molecule type" value="Genomic_DNA"/>
</dbReference>
<evidence type="ECO:0000313" key="1">
    <source>
        <dbReference type="EMBL" id="QHS81843.1"/>
    </source>
</evidence>
<name>A0A6C0AQR6_9ZZZZ</name>
<protein>
    <submittedName>
        <fullName evidence="1">Uncharacterized protein</fullName>
    </submittedName>
</protein>
<proteinExistence type="predicted"/>
<reference evidence="1" key="1">
    <citation type="journal article" date="2020" name="Nature">
        <title>Giant virus diversity and host interactions through global metagenomics.</title>
        <authorList>
            <person name="Schulz F."/>
            <person name="Roux S."/>
            <person name="Paez-Espino D."/>
            <person name="Jungbluth S."/>
            <person name="Walsh D.A."/>
            <person name="Denef V.J."/>
            <person name="McMahon K.D."/>
            <person name="Konstantinidis K.T."/>
            <person name="Eloe-Fadrosh E.A."/>
            <person name="Kyrpides N.C."/>
            <person name="Woyke T."/>
        </authorList>
    </citation>
    <scope>NUCLEOTIDE SEQUENCE</scope>
    <source>
        <strain evidence="1">GVMAG-S-1101164-72</strain>
    </source>
</reference>
<accession>A0A6C0AQR6</accession>